<dbReference type="GO" id="GO:0003999">
    <property type="term" value="F:adenine phosphoribosyltransferase activity"/>
    <property type="evidence" value="ECO:0007669"/>
    <property type="project" value="UniProtKB-UniRule"/>
</dbReference>
<dbReference type="EMBL" id="FOWX01000008">
    <property type="protein sequence ID" value="SFP31016.1"/>
    <property type="molecule type" value="Genomic_DNA"/>
</dbReference>
<comment type="similarity">
    <text evidence="4 11">Belongs to the purine/pyrimidine phosphoribosyltransferase family.</text>
</comment>
<dbReference type="EC" id="2.4.2.7" evidence="6 11"/>
<feature type="domain" description="Phosphoribosyltransferase" evidence="12">
    <location>
        <begin position="31"/>
        <end position="152"/>
    </location>
</feature>
<dbReference type="Proteomes" id="UP000198784">
    <property type="component" value="Unassembled WGS sequence"/>
</dbReference>
<evidence type="ECO:0000256" key="8">
    <source>
        <dbReference type="ARBA" id="ARBA00022676"/>
    </source>
</evidence>
<evidence type="ECO:0000259" key="12">
    <source>
        <dbReference type="Pfam" id="PF00156"/>
    </source>
</evidence>
<dbReference type="FunFam" id="3.40.50.2020:FF:000021">
    <property type="entry name" value="Adenine phosphoribosyltransferase"/>
    <property type="match status" value="1"/>
</dbReference>
<organism evidence="13 14">
    <name type="scientific">Pseudomonas borbori</name>
    <dbReference type="NCBI Taxonomy" id="289003"/>
    <lineage>
        <taxon>Bacteria</taxon>
        <taxon>Pseudomonadati</taxon>
        <taxon>Pseudomonadota</taxon>
        <taxon>Gammaproteobacteria</taxon>
        <taxon>Pseudomonadales</taxon>
        <taxon>Pseudomonadaceae</taxon>
        <taxon>Pseudomonas</taxon>
    </lineage>
</organism>
<comment type="subunit">
    <text evidence="5 11">Homodimer.</text>
</comment>
<evidence type="ECO:0000256" key="10">
    <source>
        <dbReference type="ARBA" id="ARBA00022726"/>
    </source>
</evidence>
<evidence type="ECO:0000256" key="2">
    <source>
        <dbReference type="ARBA" id="ARBA00004496"/>
    </source>
</evidence>
<dbReference type="UniPathway" id="UPA00588">
    <property type="reaction ID" value="UER00646"/>
</dbReference>
<proteinExistence type="inferred from homology"/>
<accession>A0A1I5PC27</accession>
<keyword evidence="9 11" id="KW-0808">Transferase</keyword>
<comment type="function">
    <text evidence="11">Catalyzes a salvage reaction resulting in the formation of AMP, that is energically less costly than de novo synthesis.</text>
</comment>
<dbReference type="HAMAP" id="MF_00004">
    <property type="entry name" value="Aden_phosphoribosyltr"/>
    <property type="match status" value="1"/>
</dbReference>
<evidence type="ECO:0000313" key="13">
    <source>
        <dbReference type="EMBL" id="SFP31016.1"/>
    </source>
</evidence>
<dbReference type="CDD" id="cd06223">
    <property type="entry name" value="PRTases_typeI"/>
    <property type="match status" value="1"/>
</dbReference>
<dbReference type="NCBIfam" id="TIGR01090">
    <property type="entry name" value="apt"/>
    <property type="match status" value="1"/>
</dbReference>
<evidence type="ECO:0000256" key="9">
    <source>
        <dbReference type="ARBA" id="ARBA00022679"/>
    </source>
</evidence>
<name>A0A1I5PC27_9PSED</name>
<dbReference type="SUPFAM" id="SSF53271">
    <property type="entry name" value="PRTase-like"/>
    <property type="match status" value="1"/>
</dbReference>
<keyword evidence="14" id="KW-1185">Reference proteome</keyword>
<dbReference type="PANTHER" id="PTHR11776:SF7">
    <property type="entry name" value="PHOSPHORIBOSYLTRANSFERASE DOMAIN-CONTAINING PROTEIN"/>
    <property type="match status" value="1"/>
</dbReference>
<dbReference type="InterPro" id="IPR000836">
    <property type="entry name" value="PRTase_dom"/>
</dbReference>
<dbReference type="GO" id="GO:0044209">
    <property type="term" value="P:AMP salvage"/>
    <property type="evidence" value="ECO:0007669"/>
    <property type="project" value="UniProtKB-UniRule"/>
</dbReference>
<dbReference type="InterPro" id="IPR050120">
    <property type="entry name" value="Adenine_PRTase"/>
</dbReference>
<comment type="pathway">
    <text evidence="3 11">Purine metabolism; AMP biosynthesis via salvage pathway; AMP from adenine: step 1/1.</text>
</comment>
<dbReference type="GO" id="GO:0005829">
    <property type="term" value="C:cytosol"/>
    <property type="evidence" value="ECO:0007669"/>
    <property type="project" value="TreeGrafter"/>
</dbReference>
<dbReference type="InterPro" id="IPR029057">
    <property type="entry name" value="PRTase-like"/>
</dbReference>
<evidence type="ECO:0000256" key="1">
    <source>
        <dbReference type="ARBA" id="ARBA00000868"/>
    </source>
</evidence>
<dbReference type="GO" id="GO:0006166">
    <property type="term" value="P:purine ribonucleoside salvage"/>
    <property type="evidence" value="ECO:0007669"/>
    <property type="project" value="UniProtKB-UniRule"/>
</dbReference>
<dbReference type="PANTHER" id="PTHR11776">
    <property type="entry name" value="ADENINE PHOSPHORIBOSYLTRANSFERASE"/>
    <property type="match status" value="1"/>
</dbReference>
<dbReference type="NCBIfam" id="NF002634">
    <property type="entry name" value="PRK02304.1-3"/>
    <property type="match status" value="1"/>
</dbReference>
<dbReference type="RefSeq" id="WP_090499609.1">
    <property type="nucleotide sequence ID" value="NZ_FOWX01000008.1"/>
</dbReference>
<reference evidence="14" key="1">
    <citation type="submission" date="2016-10" db="EMBL/GenBank/DDBJ databases">
        <authorList>
            <person name="Varghese N."/>
            <person name="Submissions S."/>
        </authorList>
    </citation>
    <scope>NUCLEOTIDE SEQUENCE [LARGE SCALE GENOMIC DNA]</scope>
    <source>
        <strain evidence="14">DSM 17834</strain>
    </source>
</reference>
<evidence type="ECO:0000256" key="7">
    <source>
        <dbReference type="ARBA" id="ARBA00022490"/>
    </source>
</evidence>
<keyword evidence="10 11" id="KW-0660">Purine salvage</keyword>
<gene>
    <name evidence="11" type="primary">apt</name>
    <name evidence="13" type="ORF">SAMN05216190_10886</name>
</gene>
<dbReference type="NCBIfam" id="NF002636">
    <property type="entry name" value="PRK02304.1-5"/>
    <property type="match status" value="1"/>
</dbReference>
<evidence type="ECO:0000256" key="4">
    <source>
        <dbReference type="ARBA" id="ARBA00008391"/>
    </source>
</evidence>
<comment type="catalytic activity">
    <reaction evidence="1 11">
        <text>AMP + diphosphate = 5-phospho-alpha-D-ribose 1-diphosphate + adenine</text>
        <dbReference type="Rhea" id="RHEA:16609"/>
        <dbReference type="ChEBI" id="CHEBI:16708"/>
        <dbReference type="ChEBI" id="CHEBI:33019"/>
        <dbReference type="ChEBI" id="CHEBI:58017"/>
        <dbReference type="ChEBI" id="CHEBI:456215"/>
        <dbReference type="EC" id="2.4.2.7"/>
    </reaction>
</comment>
<protein>
    <recommendedName>
        <fullName evidence="6 11">Adenine phosphoribosyltransferase</fullName>
        <shortName evidence="11">APRT</shortName>
        <ecNumber evidence="6 11">2.4.2.7</ecNumber>
    </recommendedName>
</protein>
<dbReference type="GO" id="GO:0006168">
    <property type="term" value="P:adenine salvage"/>
    <property type="evidence" value="ECO:0007669"/>
    <property type="project" value="InterPro"/>
</dbReference>
<keyword evidence="7 11" id="KW-0963">Cytoplasm</keyword>
<evidence type="ECO:0000256" key="6">
    <source>
        <dbReference type="ARBA" id="ARBA00011893"/>
    </source>
</evidence>
<dbReference type="AlphaFoldDB" id="A0A1I5PC27"/>
<dbReference type="OrthoDB" id="9803963at2"/>
<keyword evidence="8 11" id="KW-0328">Glycosyltransferase</keyword>
<dbReference type="Gene3D" id="3.40.50.2020">
    <property type="match status" value="1"/>
</dbReference>
<evidence type="ECO:0000256" key="3">
    <source>
        <dbReference type="ARBA" id="ARBA00004659"/>
    </source>
</evidence>
<dbReference type="Pfam" id="PF00156">
    <property type="entry name" value="Pribosyltran"/>
    <property type="match status" value="1"/>
</dbReference>
<dbReference type="InterPro" id="IPR005764">
    <property type="entry name" value="Ade_phspho_trans"/>
</dbReference>
<comment type="subcellular location">
    <subcellularLocation>
        <location evidence="2 11">Cytoplasm</location>
    </subcellularLocation>
</comment>
<evidence type="ECO:0000256" key="5">
    <source>
        <dbReference type="ARBA" id="ARBA00011738"/>
    </source>
</evidence>
<dbReference type="STRING" id="289003.SAMN05216190_10886"/>
<evidence type="ECO:0000313" key="14">
    <source>
        <dbReference type="Proteomes" id="UP000198784"/>
    </source>
</evidence>
<evidence type="ECO:0000256" key="11">
    <source>
        <dbReference type="HAMAP-Rule" id="MF_00004"/>
    </source>
</evidence>
<sequence length="182" mass="20097">MIFDEFSIKTLIRTVADFPKPGVTFRDITPLLQSPRALRMVADSFIQRYVEAEFSHIGAVDARGFLIGSIIAYELNKPLILFRKQGKLPGEVLRESYQTEYGEAFLEVQADSLCEGDQILMFDDLIATGGTLLAAAQLVRRMGASIHEATAIIDLPELGGSEKLQDIGIPTFTLTAFALDDR</sequence>